<proteinExistence type="predicted"/>
<organism evidence="1 2">
    <name type="scientific">Durio zibethinus</name>
    <name type="common">Durian</name>
    <dbReference type="NCBI Taxonomy" id="66656"/>
    <lineage>
        <taxon>Eukaryota</taxon>
        <taxon>Viridiplantae</taxon>
        <taxon>Streptophyta</taxon>
        <taxon>Embryophyta</taxon>
        <taxon>Tracheophyta</taxon>
        <taxon>Spermatophyta</taxon>
        <taxon>Magnoliopsida</taxon>
        <taxon>eudicotyledons</taxon>
        <taxon>Gunneridae</taxon>
        <taxon>Pentapetalae</taxon>
        <taxon>rosids</taxon>
        <taxon>malvids</taxon>
        <taxon>Malvales</taxon>
        <taxon>Malvaceae</taxon>
        <taxon>Helicteroideae</taxon>
        <taxon>Durio</taxon>
    </lineage>
</organism>
<dbReference type="Proteomes" id="UP000515121">
    <property type="component" value="Unplaced"/>
</dbReference>
<name>A0A6P5XB29_DURZI</name>
<protein>
    <submittedName>
        <fullName evidence="2">Uncharacterized protein LOC111281557</fullName>
    </submittedName>
</protein>
<dbReference type="AlphaFoldDB" id="A0A6P5XB29"/>
<evidence type="ECO:0000313" key="2">
    <source>
        <dbReference type="RefSeq" id="XP_022725016.1"/>
    </source>
</evidence>
<dbReference type="RefSeq" id="XP_022725016.1">
    <property type="nucleotide sequence ID" value="XM_022869281.1"/>
</dbReference>
<dbReference type="PANTHER" id="PTHR34676:SF8">
    <property type="entry name" value="TRANSMEMBRANE PROTEIN"/>
    <property type="match status" value="1"/>
</dbReference>
<accession>A0A6P5XB29</accession>
<gene>
    <name evidence="2" type="primary">LOC111281557</name>
</gene>
<dbReference type="Pfam" id="PF14223">
    <property type="entry name" value="Retrotran_gag_2"/>
    <property type="match status" value="1"/>
</dbReference>
<evidence type="ECO:0000313" key="1">
    <source>
        <dbReference type="Proteomes" id="UP000515121"/>
    </source>
</evidence>
<sequence length="121" mass="14026">MVDGKEVIKLESEWDVNDMKMAQLNAKEMHTFFCALRPCEYNRVSLCENVKEIWDKLAVTYKGTNQVKETKISILTHDYELIKMKSDETISEMSNCFTDIINGLKALRKTFKCGYGKENSQ</sequence>
<dbReference type="GeneID" id="111281557"/>
<dbReference type="OrthoDB" id="1738251at2759"/>
<dbReference type="KEGG" id="dzi:111281557"/>
<keyword evidence="1" id="KW-1185">Reference proteome</keyword>
<dbReference type="PANTHER" id="PTHR34676">
    <property type="entry name" value="DUF4219 DOMAIN-CONTAINING PROTEIN-RELATED"/>
    <property type="match status" value="1"/>
</dbReference>
<reference evidence="2" key="1">
    <citation type="submission" date="2025-08" db="UniProtKB">
        <authorList>
            <consortium name="RefSeq"/>
        </authorList>
    </citation>
    <scope>IDENTIFICATION</scope>
    <source>
        <tissue evidence="2">Fruit stalk</tissue>
    </source>
</reference>